<feature type="domain" description="Peptidase M16 C-terminal" evidence="7">
    <location>
        <begin position="183"/>
        <end position="361"/>
    </location>
</feature>
<organism evidence="8">
    <name type="scientific">viral metagenome</name>
    <dbReference type="NCBI Taxonomy" id="1070528"/>
    <lineage>
        <taxon>unclassified sequences</taxon>
        <taxon>metagenomes</taxon>
        <taxon>organismal metagenomes</taxon>
    </lineage>
</organism>
<evidence type="ECO:0000256" key="4">
    <source>
        <dbReference type="ARBA" id="ARBA00022833"/>
    </source>
</evidence>
<feature type="domain" description="Peptidase M16 N-terminal" evidence="6">
    <location>
        <begin position="51"/>
        <end position="160"/>
    </location>
</feature>
<keyword evidence="5" id="KW-0482">Metalloprotease</keyword>
<dbReference type="GO" id="GO:0046872">
    <property type="term" value="F:metal ion binding"/>
    <property type="evidence" value="ECO:0007669"/>
    <property type="project" value="InterPro"/>
</dbReference>
<dbReference type="InterPro" id="IPR050626">
    <property type="entry name" value="Peptidase_M16"/>
</dbReference>
<dbReference type="InterPro" id="IPR007863">
    <property type="entry name" value="Peptidase_M16_C"/>
</dbReference>
<dbReference type="Gene3D" id="3.30.830.10">
    <property type="entry name" value="Metalloenzyme, LuxS/M16 peptidase-like"/>
    <property type="match status" value="2"/>
</dbReference>
<evidence type="ECO:0000259" key="7">
    <source>
        <dbReference type="Pfam" id="PF05193"/>
    </source>
</evidence>
<dbReference type="SUPFAM" id="SSF63411">
    <property type="entry name" value="LuxS/MPP-like metallohydrolase"/>
    <property type="match status" value="3"/>
</dbReference>
<evidence type="ECO:0000256" key="2">
    <source>
        <dbReference type="ARBA" id="ARBA00022670"/>
    </source>
</evidence>
<dbReference type="Pfam" id="PF05193">
    <property type="entry name" value="Peptidase_M16_C"/>
    <property type="match status" value="1"/>
</dbReference>
<keyword evidence="3" id="KW-0378">Hydrolase</keyword>
<dbReference type="PANTHER" id="PTHR43690">
    <property type="entry name" value="NARDILYSIN"/>
    <property type="match status" value="1"/>
</dbReference>
<proteinExistence type="inferred from homology"/>
<dbReference type="AlphaFoldDB" id="A0A6C0KGG4"/>
<protein>
    <recommendedName>
        <fullName evidence="9">Peptidase M16 N-terminal domain-containing protein</fullName>
    </recommendedName>
</protein>
<evidence type="ECO:0000313" key="8">
    <source>
        <dbReference type="EMBL" id="QHU15428.1"/>
    </source>
</evidence>
<reference evidence="8" key="1">
    <citation type="journal article" date="2020" name="Nature">
        <title>Giant virus diversity and host interactions through global metagenomics.</title>
        <authorList>
            <person name="Schulz F."/>
            <person name="Roux S."/>
            <person name="Paez-Espino D."/>
            <person name="Jungbluth S."/>
            <person name="Walsh D.A."/>
            <person name="Denef V.J."/>
            <person name="McMahon K.D."/>
            <person name="Konstantinidis K.T."/>
            <person name="Eloe-Fadrosh E.A."/>
            <person name="Kyrpides N.C."/>
            <person name="Woyke T."/>
        </authorList>
    </citation>
    <scope>NUCLEOTIDE SEQUENCE</scope>
    <source>
        <strain evidence="8">GVMAG-S-1103017-68</strain>
    </source>
</reference>
<evidence type="ECO:0008006" key="9">
    <source>
        <dbReference type="Google" id="ProtNLM"/>
    </source>
</evidence>
<dbReference type="InterPro" id="IPR011249">
    <property type="entry name" value="Metalloenz_LuxS/M16"/>
</dbReference>
<dbReference type="GO" id="GO:0006508">
    <property type="term" value="P:proteolysis"/>
    <property type="evidence" value="ECO:0007669"/>
    <property type="project" value="UniProtKB-KW"/>
</dbReference>
<dbReference type="GO" id="GO:0008237">
    <property type="term" value="F:metallopeptidase activity"/>
    <property type="evidence" value="ECO:0007669"/>
    <property type="project" value="UniProtKB-KW"/>
</dbReference>
<keyword evidence="4" id="KW-0862">Zinc</keyword>
<keyword evidence="2" id="KW-0645">Protease</keyword>
<evidence type="ECO:0000259" key="6">
    <source>
        <dbReference type="Pfam" id="PF00675"/>
    </source>
</evidence>
<dbReference type="InterPro" id="IPR011765">
    <property type="entry name" value="Pept_M16_N"/>
</dbReference>
<accession>A0A6C0KGG4</accession>
<name>A0A6C0KGG4_9ZZZZ</name>
<evidence type="ECO:0000256" key="1">
    <source>
        <dbReference type="ARBA" id="ARBA00007261"/>
    </source>
</evidence>
<evidence type="ECO:0000256" key="5">
    <source>
        <dbReference type="ARBA" id="ARBA00023049"/>
    </source>
</evidence>
<sequence>MPTRHSFDLATLENGIRVWHAPSKCGVLYLEFTVLVGFQNEVEDGLLEFCHANEHMAAKWTSRKFPNAAANTEFFTQNSIETNAFTTVDMTGYHMRGLCEFAKPMIDRFCATFAEPAYDHRVFDAEMAAVQNELGNIVNGEWHTLDEAIAGALYAGTPLAAGERAKIANVQRLRDGGETGMQMLLGWRNTSYHPGLCSVSVFGDCPAYLLDTLKKRLSTIKGAVRELPCISNDSRVLSRQRDVLAADARYDSFHRIVFMFPLEFSTFEYEPRAAVECLSYVLSSGLGSRLYRELRTKRKLVYSVGSAPQLFVCAKMKSYFCIDTKFQVTDGDVAAQRRKVKDGVFVVLRALGRGGVTDEEMGQWKIANRTAKLFARGEAGSARGAHPDPNAFFDTCDYAQRQLCFLHMFRPDYFSCSKASHLPTGVVSKLEYLEMRQRVTKAQCRQMAHTLEPSKALVFASDRVGNRAANK</sequence>
<dbReference type="Pfam" id="PF00675">
    <property type="entry name" value="Peptidase_M16"/>
    <property type="match status" value="1"/>
</dbReference>
<evidence type="ECO:0000256" key="3">
    <source>
        <dbReference type="ARBA" id="ARBA00022801"/>
    </source>
</evidence>
<dbReference type="PANTHER" id="PTHR43690:SF17">
    <property type="entry name" value="PROTEIN YHJJ"/>
    <property type="match status" value="1"/>
</dbReference>
<dbReference type="EMBL" id="MN740857">
    <property type="protein sequence ID" value="QHU15428.1"/>
    <property type="molecule type" value="Genomic_DNA"/>
</dbReference>
<comment type="similarity">
    <text evidence="1">Belongs to the peptidase M16 family.</text>
</comment>